<evidence type="ECO:0000256" key="1">
    <source>
        <dbReference type="ARBA" id="ARBA00004272"/>
    </source>
</evidence>
<feature type="region of interest" description="Disordered" evidence="12">
    <location>
        <begin position="1190"/>
        <end position="1219"/>
    </location>
</feature>
<dbReference type="Gene3D" id="3.20.20.190">
    <property type="entry name" value="Phosphatidylinositol (PI) phosphodiesterase"/>
    <property type="match status" value="1"/>
</dbReference>
<organism evidence="14 15">
    <name type="scientific">Pseudocohnilembus persalinus</name>
    <name type="common">Ciliate</name>
    <dbReference type="NCBI Taxonomy" id="266149"/>
    <lineage>
        <taxon>Eukaryota</taxon>
        <taxon>Sar</taxon>
        <taxon>Alveolata</taxon>
        <taxon>Ciliophora</taxon>
        <taxon>Intramacronucleata</taxon>
        <taxon>Oligohymenophorea</taxon>
        <taxon>Scuticociliatia</taxon>
        <taxon>Philasterida</taxon>
        <taxon>Pseudocohnilembidae</taxon>
        <taxon>Pseudocohnilembus</taxon>
    </lineage>
</organism>
<dbReference type="InterPro" id="IPR017946">
    <property type="entry name" value="PLC-like_Pdiesterase_TIM-brl"/>
</dbReference>
<dbReference type="Pfam" id="PF13864">
    <property type="entry name" value="Enkurin"/>
    <property type="match status" value="1"/>
</dbReference>
<evidence type="ECO:0000256" key="9">
    <source>
        <dbReference type="ARBA" id="ARBA00023180"/>
    </source>
</evidence>
<accession>A0A0V0R6P7</accession>
<dbReference type="InterPro" id="IPR019306">
    <property type="entry name" value="TMEM231"/>
</dbReference>
<dbReference type="PANTHER" id="PTHR14605">
    <property type="entry name" value="CHST5 PROTEIN"/>
    <property type="match status" value="1"/>
</dbReference>
<protein>
    <recommendedName>
        <fullName evidence="3">Transmembrane protein 231</fullName>
    </recommendedName>
</protein>
<dbReference type="GO" id="GO:0060271">
    <property type="term" value="P:cilium assembly"/>
    <property type="evidence" value="ECO:0007669"/>
    <property type="project" value="TreeGrafter"/>
</dbReference>
<dbReference type="GO" id="GO:0032880">
    <property type="term" value="P:regulation of protein localization"/>
    <property type="evidence" value="ECO:0007669"/>
    <property type="project" value="TreeGrafter"/>
</dbReference>
<evidence type="ECO:0000256" key="12">
    <source>
        <dbReference type="SAM" id="MobiDB-lite"/>
    </source>
</evidence>
<feature type="region of interest" description="Disordered" evidence="12">
    <location>
        <begin position="877"/>
        <end position="898"/>
    </location>
</feature>
<feature type="compositionally biased region" description="Polar residues" evidence="12">
    <location>
        <begin position="711"/>
        <end position="726"/>
    </location>
</feature>
<sequence length="1581" mass="186023">MIQNNESIYNILPAEKIEYPKGPIYKSRYPGILPPTGSTFGTKNTTVPGIQNCGGYINNPIVNHSPTNQGASFGKIIDVRKSIDPKIFMKKGEGLVCSNAKLQRLEIQKNQSAVFNNRYNKPLCQLASNSILSPIDSHKYKNKEPVPKHNEKPIYGLKSNKNFIIENSIANILSCNIWFYEIQQTIYKIYMYFSNIISQNKFNMIAPPIKNEKVEYTKKPDYGQIPSYLYRRKQQINTEASLVKTFFEQEAEKNNHVKQVPDDEIKKLKAGLKEKWDEVNKKYQKYTYLNELDSLVKIRNFSKVYQEQPYVNFRGSYLLNCYGEGNQYTYTNIYPLNITNTDNFEPSLSVLKQDDNVDQKYDRFEITINVQKKINTCQIYLIADYGLRENVRLQMQSPIKFEISAKNYINQATILGDITFNQRNPIQSSPILRTNYNQTIDIDQYSDFTYLEFLQEFNSRNETCFSNYQTLITQSESSTSLTVKMYLDERVQKKFNVQQIDTLQSNDFLNLQSGQKINQRYQNIMQKDDSENQYSDQQDDEMFQTCQNYHDYKDEQMFQQSNNSNNNFKHQISQNENFIQNKNYQQEQLNLNFVQDSKQIIDNNQNKKIIRSNKIEEPYQKYQLKNSNDQFDSIKEIIHYPYQKFNTISKNQQDQIDSQNYKNVQADQRNLNKAYNVIKSKEFDEKFDNKWQEQSKKELLQTNIIQKSMNANQQIKPDNNKQGSLDNLNKNQNQKINNEPEFQFTFQKKQQQNPIYDNDVIQPIIKPPQNYENIVEQNNNNTFDQNFENIDNKSDKNSNNFASQNSLQDYLDNINGNKNSNNNCSFIKNKQEKVQNKVFPIFKKQNFEDSYGKNQSNLFQNNDNEFQFEKSDLKENSNIDEGFGLNSTHQSKFQQQNNQSQYQSFQVQNQNIDNETNFQQQNINGITQKTFNGTKINEQALFNGKRNQQKQIEVGQSQIRKSSSQLLASSQKQEKQKIFDTNTKFYNSQSKNKTNLISYPKNLNNQRNRSIDQQTLRKKPIFDTSPYNNKIKQNNSHSPQTTQFNSFQNNNKNIFSFKNQEKISHFNSNNLSPINRLVKYQDQNNKFNESFQNKINDGQNINKNQQNNNNIIQEKKQESSNFPQLRKKSDNFTEQRQNQKLEEMFAPLQIQPIEKNRSLLQQNQQGQNMPFIQLNYLQDQNQSINQNQNLSFNSINNTPSNKQNQSQIQQSFHQKNKDSIFKQQAEANKIIQDSNNQNSQIIFNPKNNSQLQSQQITQRLQQVLQNNENEEKNKQSIIPFIVTQNDDRPYRLIRYNEVTFKGSHNSYENRVPLNHHLNFNELNPHQGGVLNVEFDLVIDGDSVKFQEQQYKKNKKITKWNFSLQHEGPFNKKAMSLEQGLQILNFWSQNNPNHEVITVTIDIKPEATIGNHKIFQIQLNQQITSVINQDKIFTPLQLQSIFPDLNQAIQIGKWPKLRDLKNKFIFVLSGEDSKKEVFNRRETYNNYIKNNNIAFVDIDFRHIKNNQSLFEYTNKIKNRIFLNVGGSNENIWNTNYLNEANELGLVTRLYGVNYPSMWLQAIDLKINILATDYVFSHPWTCF</sequence>
<evidence type="ECO:0000256" key="11">
    <source>
        <dbReference type="ARBA" id="ARBA00024803"/>
    </source>
</evidence>
<feature type="compositionally biased region" description="Low complexity" evidence="12">
    <location>
        <begin position="1190"/>
        <end position="1213"/>
    </location>
</feature>
<keyword evidence="7" id="KW-0969">Cilium</keyword>
<dbReference type="GO" id="GO:0006629">
    <property type="term" value="P:lipid metabolic process"/>
    <property type="evidence" value="ECO:0007669"/>
    <property type="project" value="InterPro"/>
</dbReference>
<gene>
    <name evidence="14" type="ORF">PPERSA_08550</name>
</gene>
<keyword evidence="9" id="KW-0325">Glycoprotein</keyword>
<name>A0A0V0R6P7_PSEPJ</name>
<keyword evidence="6" id="KW-1133">Transmembrane helix</keyword>
<comment type="caution">
    <text evidence="14">The sequence shown here is derived from an EMBL/GenBank/DDBJ whole genome shotgun (WGS) entry which is preliminary data.</text>
</comment>
<comment type="function">
    <text evidence="11">Transmembrane component of the tectonic-like complex, a complex localized at the transition zone of primary cilia and acting as a barrier that prevents diffusion of transmembrane proteins between the cilia and plasma membranes. Required for ciliogenesis and sonic hedgehog/SHH signaling.</text>
</comment>
<comment type="similarity">
    <text evidence="2">Belongs to the TMEM231 family.</text>
</comment>
<evidence type="ECO:0000256" key="7">
    <source>
        <dbReference type="ARBA" id="ARBA00023069"/>
    </source>
</evidence>
<dbReference type="GO" id="GO:0035869">
    <property type="term" value="C:ciliary transition zone"/>
    <property type="evidence" value="ECO:0007669"/>
    <property type="project" value="TreeGrafter"/>
</dbReference>
<dbReference type="Pfam" id="PF10149">
    <property type="entry name" value="TM231"/>
    <property type="match status" value="1"/>
</dbReference>
<keyword evidence="10" id="KW-0966">Cell projection</keyword>
<keyword evidence="5" id="KW-0812">Transmembrane</keyword>
<evidence type="ECO:0000256" key="8">
    <source>
        <dbReference type="ARBA" id="ARBA00023136"/>
    </source>
</evidence>
<dbReference type="Proteomes" id="UP000054937">
    <property type="component" value="Unassembled WGS sequence"/>
</dbReference>
<evidence type="ECO:0000256" key="2">
    <source>
        <dbReference type="ARBA" id="ARBA00009082"/>
    </source>
</evidence>
<dbReference type="SUPFAM" id="SSF51695">
    <property type="entry name" value="PLC-like phosphodiesterases"/>
    <property type="match status" value="1"/>
</dbReference>
<dbReference type="InParanoid" id="A0A0V0R6P7"/>
<feature type="compositionally biased region" description="Polar residues" evidence="12">
    <location>
        <begin position="1025"/>
        <end position="1039"/>
    </location>
</feature>
<reference evidence="14 15" key="1">
    <citation type="journal article" date="2015" name="Sci. Rep.">
        <title>Genome of the facultative scuticociliatosis pathogen Pseudocohnilembus persalinus provides insight into its virulence through horizontal gene transfer.</title>
        <authorList>
            <person name="Xiong J."/>
            <person name="Wang G."/>
            <person name="Cheng J."/>
            <person name="Tian M."/>
            <person name="Pan X."/>
            <person name="Warren A."/>
            <person name="Jiang C."/>
            <person name="Yuan D."/>
            <person name="Miao W."/>
        </authorList>
    </citation>
    <scope>NUCLEOTIDE SEQUENCE [LARGE SCALE GENOMIC DNA]</scope>
    <source>
        <strain evidence="14">36N120E</strain>
    </source>
</reference>
<evidence type="ECO:0000313" key="14">
    <source>
        <dbReference type="EMBL" id="KRX10147.1"/>
    </source>
</evidence>
<keyword evidence="4" id="KW-1003">Cell membrane</keyword>
<comment type="subcellular location">
    <subcellularLocation>
        <location evidence="1">Cell projection</location>
        <location evidence="1">Cilium membrane</location>
        <topology evidence="1">Multi-pass membrane protein</topology>
    </subcellularLocation>
</comment>
<dbReference type="OrthoDB" id="2123594at2759"/>
<evidence type="ECO:0000256" key="5">
    <source>
        <dbReference type="ARBA" id="ARBA00022692"/>
    </source>
</evidence>
<feature type="region of interest" description="Disordered" evidence="12">
    <location>
        <begin position="1021"/>
        <end position="1047"/>
    </location>
</feature>
<dbReference type="EMBL" id="LDAU01000040">
    <property type="protein sequence ID" value="KRX10147.1"/>
    <property type="molecule type" value="Genomic_DNA"/>
</dbReference>
<evidence type="ECO:0000256" key="3">
    <source>
        <dbReference type="ARBA" id="ARBA00015087"/>
    </source>
</evidence>
<feature type="region of interest" description="Disordered" evidence="12">
    <location>
        <begin position="711"/>
        <end position="732"/>
    </location>
</feature>
<evidence type="ECO:0000256" key="6">
    <source>
        <dbReference type="ARBA" id="ARBA00022989"/>
    </source>
</evidence>
<evidence type="ECO:0000256" key="10">
    <source>
        <dbReference type="ARBA" id="ARBA00023273"/>
    </source>
</evidence>
<dbReference type="PANTHER" id="PTHR14605:SF1">
    <property type="entry name" value="TRANSMEMBRANE PROTEIN 231"/>
    <property type="match status" value="1"/>
</dbReference>
<dbReference type="GO" id="GO:0060170">
    <property type="term" value="C:ciliary membrane"/>
    <property type="evidence" value="ECO:0007669"/>
    <property type="project" value="UniProtKB-SubCell"/>
</dbReference>
<evidence type="ECO:0000313" key="15">
    <source>
        <dbReference type="Proteomes" id="UP000054937"/>
    </source>
</evidence>
<evidence type="ECO:0000256" key="4">
    <source>
        <dbReference type="ARBA" id="ARBA00022475"/>
    </source>
</evidence>
<keyword evidence="8" id="KW-0472">Membrane</keyword>
<proteinExistence type="inferred from homology"/>
<feature type="domain" description="Enkurin" evidence="13">
    <location>
        <begin position="223"/>
        <end position="298"/>
    </location>
</feature>
<keyword evidence="15" id="KW-1185">Reference proteome</keyword>
<dbReference type="GO" id="GO:0008081">
    <property type="term" value="F:phosphoric diester hydrolase activity"/>
    <property type="evidence" value="ECO:0007669"/>
    <property type="project" value="InterPro"/>
</dbReference>
<evidence type="ECO:0000259" key="13">
    <source>
        <dbReference type="Pfam" id="PF13864"/>
    </source>
</evidence>
<dbReference type="InterPro" id="IPR027012">
    <property type="entry name" value="Enkurin_dom"/>
</dbReference>